<evidence type="ECO:0000256" key="4">
    <source>
        <dbReference type="RuleBase" id="RU003512"/>
    </source>
</evidence>
<dbReference type="InterPro" id="IPR006127">
    <property type="entry name" value="ZnuA-like"/>
</dbReference>
<proteinExistence type="inferred from homology"/>
<comment type="similarity">
    <text evidence="1 4">Belongs to the bacterial solute-binding protein 9 family.</text>
</comment>
<evidence type="ECO:0000256" key="3">
    <source>
        <dbReference type="ARBA" id="ARBA00022729"/>
    </source>
</evidence>
<dbReference type="STRING" id="1121290.CLAOCE_16390"/>
<dbReference type="Gene3D" id="3.40.50.1980">
    <property type="entry name" value="Nitrogenase molybdenum iron protein domain"/>
    <property type="match status" value="2"/>
</dbReference>
<evidence type="ECO:0000256" key="1">
    <source>
        <dbReference type="ARBA" id="ARBA00011028"/>
    </source>
</evidence>
<comment type="caution">
    <text evidence="6">The sequence shown here is derived from an EMBL/GenBank/DDBJ whole genome shotgun (WGS) entry which is preliminary data.</text>
</comment>
<dbReference type="GO" id="GO:0030001">
    <property type="term" value="P:metal ion transport"/>
    <property type="evidence" value="ECO:0007669"/>
    <property type="project" value="InterPro"/>
</dbReference>
<dbReference type="SUPFAM" id="SSF53807">
    <property type="entry name" value="Helical backbone' metal receptor"/>
    <property type="match status" value="1"/>
</dbReference>
<dbReference type="GO" id="GO:0046872">
    <property type="term" value="F:metal ion binding"/>
    <property type="evidence" value="ECO:0007669"/>
    <property type="project" value="InterPro"/>
</dbReference>
<evidence type="ECO:0000256" key="5">
    <source>
        <dbReference type="SAM" id="SignalP"/>
    </source>
</evidence>
<evidence type="ECO:0000313" key="6">
    <source>
        <dbReference type="EMBL" id="OFI05556.1"/>
    </source>
</evidence>
<evidence type="ECO:0000313" key="7">
    <source>
        <dbReference type="Proteomes" id="UP000175744"/>
    </source>
</evidence>
<protein>
    <submittedName>
        <fullName evidence="6">High-affinity zinc uptake system binding-protein ZnuA</fullName>
    </submittedName>
</protein>
<dbReference type="EMBL" id="LZFO01000024">
    <property type="protein sequence ID" value="OFI05556.1"/>
    <property type="molecule type" value="Genomic_DNA"/>
</dbReference>
<dbReference type="GO" id="GO:0007155">
    <property type="term" value="P:cell adhesion"/>
    <property type="evidence" value="ECO:0007669"/>
    <property type="project" value="InterPro"/>
</dbReference>
<keyword evidence="3 5" id="KW-0732">Signal</keyword>
<dbReference type="InterPro" id="IPR006128">
    <property type="entry name" value="Lipoprotein_PsaA-like"/>
</dbReference>
<gene>
    <name evidence="6" type="primary">znuA</name>
    <name evidence="6" type="ORF">CLOACE_16390</name>
</gene>
<dbReference type="PANTHER" id="PTHR42953">
    <property type="entry name" value="HIGH-AFFINITY ZINC UPTAKE SYSTEM PROTEIN ZNUA-RELATED"/>
    <property type="match status" value="1"/>
</dbReference>
<feature type="chain" id="PRO_5009213746" evidence="5">
    <location>
        <begin position="25"/>
        <end position="298"/>
    </location>
</feature>
<dbReference type="PRINTS" id="PR00690">
    <property type="entry name" value="ADHESNFAMILY"/>
</dbReference>
<dbReference type="AlphaFoldDB" id="A0A1E8EXN9"/>
<dbReference type="Proteomes" id="UP000175744">
    <property type="component" value="Unassembled WGS sequence"/>
</dbReference>
<dbReference type="PRINTS" id="PR00691">
    <property type="entry name" value="ADHESINB"/>
</dbReference>
<reference evidence="6 7" key="1">
    <citation type="submission" date="2016-06" db="EMBL/GenBank/DDBJ databases">
        <title>Genome sequence of Clostridium acetireducens DSM 10703.</title>
        <authorList>
            <person name="Poehlein A."/>
            <person name="Fluechter S."/>
            <person name="Duerre P."/>
            <person name="Daniel R."/>
        </authorList>
    </citation>
    <scope>NUCLEOTIDE SEQUENCE [LARGE SCALE GENOMIC DNA]</scope>
    <source>
        <strain evidence="6 7">DSM 10703</strain>
    </source>
</reference>
<dbReference type="OrthoDB" id="9810636at2"/>
<organism evidence="6 7">
    <name type="scientific">Clostridium acetireducens DSM 10703</name>
    <dbReference type="NCBI Taxonomy" id="1121290"/>
    <lineage>
        <taxon>Bacteria</taxon>
        <taxon>Bacillati</taxon>
        <taxon>Bacillota</taxon>
        <taxon>Clostridia</taxon>
        <taxon>Eubacteriales</taxon>
        <taxon>Clostridiaceae</taxon>
        <taxon>Clostridium</taxon>
    </lineage>
</organism>
<name>A0A1E8EXN9_9CLOT</name>
<feature type="signal peptide" evidence="5">
    <location>
        <begin position="1"/>
        <end position="24"/>
    </location>
</feature>
<dbReference type="Pfam" id="PF01297">
    <property type="entry name" value="ZnuA"/>
    <property type="match status" value="1"/>
</dbReference>
<keyword evidence="2 4" id="KW-0813">Transport</keyword>
<dbReference type="RefSeq" id="WP_070110610.1">
    <property type="nucleotide sequence ID" value="NZ_LZFO01000024.1"/>
</dbReference>
<dbReference type="PANTHER" id="PTHR42953:SF3">
    <property type="entry name" value="HIGH-AFFINITY ZINC UPTAKE SYSTEM PROTEIN ZNUA"/>
    <property type="match status" value="1"/>
</dbReference>
<evidence type="ECO:0000256" key="2">
    <source>
        <dbReference type="ARBA" id="ARBA00022448"/>
    </source>
</evidence>
<sequence>MFKKFMKFFSIIAIVLCFTSCEKASFKENTNEDNNEKIQVIVTFNPLKEFAMAIGKDKIEVKTLVPEGTEPHDFEPKIKDLKQIHNCKVFIYNGLNMESWLKKCKDSIDNKDIIFVDSSKNIDAIKINNSYDPHIWLSLLNAKIQANNIKEALIKVDSKNKDFYEKNYKDFSNNVDDLYNDYKEKFNTVENKKFVTGHAAFGYFCRDFGLEQNSIEDVFSSGEPSANKMKELIDYCKQNKIKTIFLEDMVSPKVSETLAKEVGAKTVKIYTIESKEDNKNYIESMKDNLEKVYKSLKK</sequence>
<dbReference type="InterPro" id="IPR050492">
    <property type="entry name" value="Bact_metal-bind_prot9"/>
</dbReference>
<accession>A0A1E8EXN9</accession>
<keyword evidence="7" id="KW-1185">Reference proteome</keyword>
<dbReference type="InterPro" id="IPR006129">
    <property type="entry name" value="AdhesinB"/>
</dbReference>
<dbReference type="PATRIC" id="fig|1121290.3.peg.1628"/>